<dbReference type="EMBL" id="JAUOZS010000001">
    <property type="protein sequence ID" value="MDT8901023.1"/>
    <property type="molecule type" value="Genomic_DNA"/>
</dbReference>
<dbReference type="RefSeq" id="WP_413779550.1">
    <property type="nucleotide sequence ID" value="NZ_JAUOZS010000001.1"/>
</dbReference>
<feature type="domain" description="VWFA" evidence="1">
    <location>
        <begin position="409"/>
        <end position="583"/>
    </location>
</feature>
<dbReference type="InterPro" id="IPR002035">
    <property type="entry name" value="VWF_A"/>
</dbReference>
<evidence type="ECO:0000313" key="3">
    <source>
        <dbReference type="Proteomes" id="UP001254848"/>
    </source>
</evidence>
<dbReference type="Gene3D" id="3.40.50.410">
    <property type="entry name" value="von Willebrand factor, type A domain"/>
    <property type="match status" value="1"/>
</dbReference>
<dbReference type="SMART" id="SM00327">
    <property type="entry name" value="VWA"/>
    <property type="match status" value="1"/>
</dbReference>
<sequence>MSEAKLDYNAGFFTELDGPAALLQTLFRDNKGARIGQSTVASRKMHTVDAAKPETVTILTNVDAGKAFYNRQNADEVFHLDVFHQCGRVDHRQVASRLRQAIEVYGFHSHIYASHHLGFKAGSYAVSADLVDVQTGTGGGRITGSLSYGQKLSLRRAHENHVHITAMLPGDHAASLFYLVLAAEDAIRAAGLELRRNERIVYGRGGGNGDLSPYCDQSDSFLRQKGGAASAAAQRHQYLQDATDLIEEFDTVQDVRDILEEADGGAGEQKLLQSLARRGSGEQALRRLEHQGIVTVEGGKVRLTEYGKGFKVYLDRHLPEIEAYLRRAFRLFRPPAWRPGRSKLLAEGQGGIGPRQLKMRDGSAPAGELAVAETVNAAARRSVETVGGGLEISAEDLREFVRKRRQKAELCLVVDASASMTGQRLRAAKFLARHLLLSTPDRLSIIAFQEDSAKLVLPLTRDWQLVENSLRGIRSYGSTPLAGALTACLAYLHDANVRNPLIILITDGIPTVADHSRDPLADSLEAAAAIRQSGYGFACIGLKPHRSFLAQLAERAGGSLYVMEELEKHAMVNAAWCERAGRVL</sequence>
<dbReference type="SUPFAM" id="SSF53300">
    <property type="entry name" value="vWA-like"/>
    <property type="match status" value="1"/>
</dbReference>
<dbReference type="PANTHER" id="PTHR35023:SF1">
    <property type="entry name" value="MG-PROTOPORPHYRIN IX CHELATASE"/>
    <property type="match status" value="1"/>
</dbReference>
<reference evidence="2 3" key="1">
    <citation type="submission" date="2023-07" db="EMBL/GenBank/DDBJ databases">
        <title>The novel representative of Negativicutes class, Anaeroselena agilis gen. nov. sp. nov.</title>
        <authorList>
            <person name="Prokofeva M.I."/>
            <person name="Elcheninov A.G."/>
            <person name="Klyukina A."/>
            <person name="Kublanov I.V."/>
            <person name="Frolov E.N."/>
            <person name="Podosokorskaya O.A."/>
        </authorList>
    </citation>
    <scope>NUCLEOTIDE SEQUENCE [LARGE SCALE GENOMIC DNA]</scope>
    <source>
        <strain evidence="2 3">4137-cl</strain>
    </source>
</reference>
<dbReference type="InterPro" id="IPR036465">
    <property type="entry name" value="vWFA_dom_sf"/>
</dbReference>
<comment type="caution">
    <text evidence="2">The sequence shown here is derived from an EMBL/GenBank/DDBJ whole genome shotgun (WGS) entry which is preliminary data.</text>
</comment>
<dbReference type="PANTHER" id="PTHR35023">
    <property type="entry name" value="CHELATASE-RELATED"/>
    <property type="match status" value="1"/>
</dbReference>
<protein>
    <submittedName>
        <fullName evidence="2">VWA domain-containing protein</fullName>
    </submittedName>
</protein>
<dbReference type="Pfam" id="PF13519">
    <property type="entry name" value="VWA_2"/>
    <property type="match status" value="1"/>
</dbReference>
<evidence type="ECO:0000259" key="1">
    <source>
        <dbReference type="PROSITE" id="PS50234"/>
    </source>
</evidence>
<dbReference type="InterPro" id="IPR052989">
    <property type="entry name" value="Mg-chelatase_DI-like"/>
</dbReference>
<accession>A0ABU3NXQ3</accession>
<dbReference type="Proteomes" id="UP001254848">
    <property type="component" value="Unassembled WGS sequence"/>
</dbReference>
<keyword evidence="3" id="KW-1185">Reference proteome</keyword>
<proteinExistence type="predicted"/>
<organism evidence="2 3">
    <name type="scientific">Anaeroselena agilis</name>
    <dbReference type="NCBI Taxonomy" id="3063788"/>
    <lineage>
        <taxon>Bacteria</taxon>
        <taxon>Bacillati</taxon>
        <taxon>Bacillota</taxon>
        <taxon>Negativicutes</taxon>
        <taxon>Acetonemataceae</taxon>
        <taxon>Anaeroselena</taxon>
    </lineage>
</organism>
<dbReference type="PROSITE" id="PS50234">
    <property type="entry name" value="VWFA"/>
    <property type="match status" value="1"/>
</dbReference>
<name>A0ABU3NXQ3_9FIRM</name>
<evidence type="ECO:0000313" key="2">
    <source>
        <dbReference type="EMBL" id="MDT8901023.1"/>
    </source>
</evidence>
<gene>
    <name evidence="2" type="ORF">Q4T40_07225</name>
</gene>